<evidence type="ECO:0000313" key="1">
    <source>
        <dbReference type="EMBL" id="OIV36117.1"/>
    </source>
</evidence>
<evidence type="ECO:0000313" key="2">
    <source>
        <dbReference type="Proteomes" id="UP000243342"/>
    </source>
</evidence>
<keyword evidence="2" id="KW-1185">Reference proteome</keyword>
<protein>
    <submittedName>
        <fullName evidence="1">Uncharacterized protein</fullName>
    </submittedName>
</protein>
<proteinExistence type="predicted"/>
<sequence length="112" mass="12112">MSIYEQWNEIQESATRTAASNPRTAHLVDRDQPTEHLAALTARLPVDLGASGDGEAIAVNTRRFALVWQAIGGLILLVDADELTAPPLAAFAPSDSDACIIERCADKVRRRS</sequence>
<gene>
    <name evidence="1" type="ORF">BIV57_17930</name>
</gene>
<dbReference type="AlphaFoldDB" id="A0A1J7BC01"/>
<organism evidence="1 2">
    <name type="scientific">Mangrovactinospora gilvigrisea</name>
    <dbReference type="NCBI Taxonomy" id="1428644"/>
    <lineage>
        <taxon>Bacteria</taxon>
        <taxon>Bacillati</taxon>
        <taxon>Actinomycetota</taxon>
        <taxon>Actinomycetes</taxon>
        <taxon>Kitasatosporales</taxon>
        <taxon>Streptomycetaceae</taxon>
        <taxon>Mangrovactinospora</taxon>
    </lineage>
</organism>
<dbReference type="EMBL" id="MLCF01000113">
    <property type="protein sequence ID" value="OIV36117.1"/>
    <property type="molecule type" value="Genomic_DNA"/>
</dbReference>
<dbReference type="Proteomes" id="UP000243342">
    <property type="component" value="Unassembled WGS sequence"/>
</dbReference>
<accession>A0A1J7BC01</accession>
<dbReference type="RefSeq" id="WP_071657913.1">
    <property type="nucleotide sequence ID" value="NZ_MLCF01000113.1"/>
</dbReference>
<reference evidence="1 2" key="1">
    <citation type="submission" date="2016-10" db="EMBL/GenBank/DDBJ databases">
        <title>Genome sequence of Streptomyces gilvigriseus MUSC 26.</title>
        <authorList>
            <person name="Lee L.-H."/>
            <person name="Ser H.-L."/>
        </authorList>
    </citation>
    <scope>NUCLEOTIDE SEQUENCE [LARGE SCALE GENOMIC DNA]</scope>
    <source>
        <strain evidence="1 2">MUSC 26</strain>
    </source>
</reference>
<name>A0A1J7BC01_9ACTN</name>
<comment type="caution">
    <text evidence="1">The sequence shown here is derived from an EMBL/GenBank/DDBJ whole genome shotgun (WGS) entry which is preliminary data.</text>
</comment>